<sequence>ENGMVKDWTGYLKDVNDLIKTLKSVEASL</sequence>
<reference evidence="1" key="1">
    <citation type="submission" date="2018-05" db="EMBL/GenBank/DDBJ databases">
        <authorList>
            <person name="Lanie J.A."/>
            <person name="Ng W.-L."/>
            <person name="Kazmierczak K.M."/>
            <person name="Andrzejewski T.M."/>
            <person name="Davidsen T.M."/>
            <person name="Wayne K.J."/>
            <person name="Tettelin H."/>
            <person name="Glass J.I."/>
            <person name="Rusch D."/>
            <person name="Podicherti R."/>
            <person name="Tsui H.-C.T."/>
            <person name="Winkler M.E."/>
        </authorList>
    </citation>
    <scope>NUCLEOTIDE SEQUENCE</scope>
</reference>
<organism evidence="1">
    <name type="scientific">marine metagenome</name>
    <dbReference type="NCBI Taxonomy" id="408172"/>
    <lineage>
        <taxon>unclassified sequences</taxon>
        <taxon>metagenomes</taxon>
        <taxon>ecological metagenomes</taxon>
    </lineage>
</organism>
<dbReference type="AlphaFoldDB" id="A0A382B4P4"/>
<protein>
    <submittedName>
        <fullName evidence="1">Uncharacterized protein</fullName>
    </submittedName>
</protein>
<evidence type="ECO:0000313" key="1">
    <source>
        <dbReference type="EMBL" id="SVB08738.1"/>
    </source>
</evidence>
<dbReference type="EMBL" id="UINC01028192">
    <property type="protein sequence ID" value="SVB08738.1"/>
    <property type="molecule type" value="Genomic_DNA"/>
</dbReference>
<gene>
    <name evidence="1" type="ORF">METZ01_LOCUS161592</name>
</gene>
<name>A0A382B4P4_9ZZZZ</name>
<proteinExistence type="predicted"/>
<feature type="non-terminal residue" evidence="1">
    <location>
        <position position="1"/>
    </location>
</feature>
<accession>A0A382B4P4</accession>